<evidence type="ECO:0000256" key="3">
    <source>
        <dbReference type="ARBA" id="ARBA00022692"/>
    </source>
</evidence>
<keyword evidence="2" id="KW-1003">Cell membrane</keyword>
<dbReference type="AlphaFoldDB" id="A0A964FE14"/>
<evidence type="ECO:0000256" key="2">
    <source>
        <dbReference type="ARBA" id="ARBA00022475"/>
    </source>
</evidence>
<evidence type="ECO:0000256" key="4">
    <source>
        <dbReference type="ARBA" id="ARBA00022989"/>
    </source>
</evidence>
<comment type="subcellular location">
    <subcellularLocation>
        <location evidence="1">Cell membrane</location>
        <topology evidence="1">Multi-pass membrane protein</topology>
    </subcellularLocation>
</comment>
<feature type="transmembrane region" description="Helical" evidence="6">
    <location>
        <begin position="126"/>
        <end position="145"/>
    </location>
</feature>
<feature type="transmembrane region" description="Helical" evidence="6">
    <location>
        <begin position="86"/>
        <end position="106"/>
    </location>
</feature>
<keyword evidence="8" id="KW-1185">Reference proteome</keyword>
<feature type="transmembrane region" description="Helical" evidence="6">
    <location>
        <begin position="152"/>
        <end position="176"/>
    </location>
</feature>
<evidence type="ECO:0000256" key="1">
    <source>
        <dbReference type="ARBA" id="ARBA00004651"/>
    </source>
</evidence>
<proteinExistence type="predicted"/>
<dbReference type="InterPro" id="IPR022791">
    <property type="entry name" value="L-PG_synthase/AglD"/>
</dbReference>
<evidence type="ECO:0000313" key="8">
    <source>
        <dbReference type="Proteomes" id="UP000729733"/>
    </source>
</evidence>
<name>A0A964FE14_9CYAN</name>
<accession>A0A964FE14</accession>
<keyword evidence="5 6" id="KW-0472">Membrane</keyword>
<dbReference type="Pfam" id="PF03706">
    <property type="entry name" value="LPG_synthase_TM"/>
    <property type="match status" value="1"/>
</dbReference>
<feature type="transmembrane region" description="Helical" evidence="6">
    <location>
        <begin position="45"/>
        <end position="65"/>
    </location>
</feature>
<evidence type="ECO:0000256" key="6">
    <source>
        <dbReference type="SAM" id="Phobius"/>
    </source>
</evidence>
<dbReference type="EMBL" id="JADWDC010000002">
    <property type="protein sequence ID" value="MCC0175631.1"/>
    <property type="molecule type" value="Genomic_DNA"/>
</dbReference>
<evidence type="ECO:0000313" key="7">
    <source>
        <dbReference type="EMBL" id="MCC0175631.1"/>
    </source>
</evidence>
<sequence>MLNKKNIISSILSLALGFFLVWLILKFTEVDLEQVVTSFYSLNPLYAGLAITALIVHTFLTAYKWGLVTQKLTPDSQQASQQSLKFYLFYTTLGSLTMQFMPQYVGMVMVQNLALRIHKISSFSKGFLSVIYDQFFNFLIPLLLFPASILYALGYISLSLAIWIWIATIIAVHFMINKWHRSLISFLIAALTWVKQLKSGKTKDAQPAMATDKNSILGKNFTLYLYWISVVRYLVWIIRGVLIAIAGGFKIKLWAVTFVTPIVQLAMLFSFTPANLGLMEFSWIGLLRLFDVSDAIAVQFSLMQRFLYIVAVVIVLAVFAVVSSVERFALFTSKQNQ</sequence>
<feature type="transmembrane region" description="Helical" evidence="6">
    <location>
        <begin position="306"/>
        <end position="325"/>
    </location>
</feature>
<protein>
    <submittedName>
        <fullName evidence="7">Flippase-like domain-containing protein</fullName>
    </submittedName>
</protein>
<keyword evidence="3 6" id="KW-0812">Transmembrane</keyword>
<reference evidence="7" key="1">
    <citation type="journal article" date="2021" name="Antonie Van Leeuwenhoek">
        <title>Draft genome and description of Waterburya agarophytonicola gen. nov. sp. nov. (Pleurocapsales, Cyanobacteria): a seaweed symbiont.</title>
        <authorList>
            <person name="Bonthond G."/>
            <person name="Shalygin S."/>
            <person name="Bayer T."/>
            <person name="Weinberger F."/>
        </authorList>
    </citation>
    <scope>NUCLEOTIDE SEQUENCE</scope>
    <source>
        <strain evidence="7">KI4</strain>
    </source>
</reference>
<dbReference type="Proteomes" id="UP000729733">
    <property type="component" value="Unassembled WGS sequence"/>
</dbReference>
<dbReference type="RefSeq" id="WP_229638633.1">
    <property type="nucleotide sequence ID" value="NZ_JADWDC010000002.1"/>
</dbReference>
<feature type="transmembrane region" description="Helical" evidence="6">
    <location>
        <begin position="7"/>
        <end position="25"/>
    </location>
</feature>
<keyword evidence="4 6" id="KW-1133">Transmembrane helix</keyword>
<organism evidence="7 8">
    <name type="scientific">Waterburya agarophytonicola KI4</name>
    <dbReference type="NCBI Taxonomy" id="2874699"/>
    <lineage>
        <taxon>Bacteria</taxon>
        <taxon>Bacillati</taxon>
        <taxon>Cyanobacteriota</taxon>
        <taxon>Cyanophyceae</taxon>
        <taxon>Pleurocapsales</taxon>
        <taxon>Hyellaceae</taxon>
        <taxon>Waterburya</taxon>
        <taxon>Waterburya agarophytonicola</taxon>
    </lineage>
</organism>
<evidence type="ECO:0000256" key="5">
    <source>
        <dbReference type="ARBA" id="ARBA00023136"/>
    </source>
</evidence>
<dbReference type="GO" id="GO:0005886">
    <property type="term" value="C:plasma membrane"/>
    <property type="evidence" value="ECO:0007669"/>
    <property type="project" value="UniProtKB-SubCell"/>
</dbReference>
<gene>
    <name evidence="7" type="ORF">I4641_01380</name>
</gene>
<comment type="caution">
    <text evidence="7">The sequence shown here is derived from an EMBL/GenBank/DDBJ whole genome shotgun (WGS) entry which is preliminary data.</text>
</comment>
<feature type="transmembrane region" description="Helical" evidence="6">
    <location>
        <begin position="224"/>
        <end position="246"/>
    </location>
</feature>